<keyword evidence="10" id="KW-0472">Membrane</keyword>
<keyword evidence="5 11" id="KW-0479">Metal-binding</keyword>
<evidence type="ECO:0000256" key="10">
    <source>
        <dbReference type="ARBA" id="ARBA00023136"/>
    </source>
</evidence>
<comment type="similarity">
    <text evidence="3">Belongs to the cytochrome P450 family.</text>
</comment>
<dbReference type="GO" id="GO:0016020">
    <property type="term" value="C:membrane"/>
    <property type="evidence" value="ECO:0007669"/>
    <property type="project" value="UniProtKB-SubCell"/>
</dbReference>
<evidence type="ECO:0000256" key="2">
    <source>
        <dbReference type="ARBA" id="ARBA00005122"/>
    </source>
</evidence>
<evidence type="ECO:0000256" key="7">
    <source>
        <dbReference type="ARBA" id="ARBA00023002"/>
    </source>
</evidence>
<evidence type="ECO:0000256" key="9">
    <source>
        <dbReference type="ARBA" id="ARBA00023059"/>
    </source>
</evidence>
<dbReference type="GO" id="GO:0005506">
    <property type="term" value="F:iron ion binding"/>
    <property type="evidence" value="ECO:0007669"/>
    <property type="project" value="InterPro"/>
</dbReference>
<dbReference type="PANTHER" id="PTHR24286:SF194">
    <property type="entry name" value="STEROID (22S)-HYDROXYLASE"/>
    <property type="match status" value="1"/>
</dbReference>
<reference evidence="12 13" key="1">
    <citation type="journal article" date="2021" name="Nat. Plants">
        <title>The Taxus genome provides insights into paclitaxel biosynthesis.</title>
        <authorList>
            <person name="Xiong X."/>
            <person name="Gou J."/>
            <person name="Liao Q."/>
            <person name="Li Y."/>
            <person name="Zhou Q."/>
            <person name="Bi G."/>
            <person name="Li C."/>
            <person name="Du R."/>
            <person name="Wang X."/>
            <person name="Sun T."/>
            <person name="Guo L."/>
            <person name="Liang H."/>
            <person name="Lu P."/>
            <person name="Wu Y."/>
            <person name="Zhang Z."/>
            <person name="Ro D.K."/>
            <person name="Shang Y."/>
            <person name="Huang S."/>
            <person name="Yan J."/>
        </authorList>
    </citation>
    <scope>NUCLEOTIDE SEQUENCE [LARGE SCALE GENOMIC DNA]</scope>
    <source>
        <strain evidence="12">Ta-2019</strain>
    </source>
</reference>
<evidence type="ECO:0000313" key="13">
    <source>
        <dbReference type="Proteomes" id="UP000824469"/>
    </source>
</evidence>
<keyword evidence="13" id="KW-1185">Reference proteome</keyword>
<dbReference type="AlphaFoldDB" id="A0AA38FG56"/>
<protein>
    <recommendedName>
        <fullName evidence="14">Cytochrome P450 90B1</fullName>
    </recommendedName>
</protein>
<keyword evidence="11" id="KW-0349">Heme</keyword>
<feature type="non-terminal residue" evidence="12">
    <location>
        <position position="421"/>
    </location>
</feature>
<keyword evidence="6" id="KW-1133">Transmembrane helix</keyword>
<keyword evidence="4" id="KW-0812">Transmembrane</keyword>
<keyword evidence="7" id="KW-0560">Oxidoreductase</keyword>
<dbReference type="GO" id="GO:0042617">
    <property type="term" value="P:paclitaxel biosynthetic process"/>
    <property type="evidence" value="ECO:0007669"/>
    <property type="project" value="UniProtKB-KW"/>
</dbReference>
<dbReference type="GO" id="GO:0010268">
    <property type="term" value="P:brassinosteroid homeostasis"/>
    <property type="evidence" value="ECO:0007669"/>
    <property type="project" value="TreeGrafter"/>
</dbReference>
<dbReference type="PANTHER" id="PTHR24286">
    <property type="entry name" value="CYTOCHROME P450 26"/>
    <property type="match status" value="1"/>
</dbReference>
<dbReference type="InterPro" id="IPR036396">
    <property type="entry name" value="Cyt_P450_sf"/>
</dbReference>
<evidence type="ECO:0000256" key="1">
    <source>
        <dbReference type="ARBA" id="ARBA00004167"/>
    </source>
</evidence>
<dbReference type="PRINTS" id="PR00385">
    <property type="entry name" value="P450"/>
</dbReference>
<dbReference type="CDD" id="cd11043">
    <property type="entry name" value="CYP90-like"/>
    <property type="match status" value="1"/>
</dbReference>
<comment type="cofactor">
    <cofactor evidence="11">
        <name>heme</name>
        <dbReference type="ChEBI" id="CHEBI:30413"/>
    </cofactor>
</comment>
<dbReference type="GO" id="GO:0004497">
    <property type="term" value="F:monooxygenase activity"/>
    <property type="evidence" value="ECO:0007669"/>
    <property type="project" value="InterPro"/>
</dbReference>
<evidence type="ECO:0000256" key="11">
    <source>
        <dbReference type="PIRSR" id="PIRSR602401-1"/>
    </source>
</evidence>
<dbReference type="PRINTS" id="PR00463">
    <property type="entry name" value="EP450I"/>
</dbReference>
<feature type="non-terminal residue" evidence="12">
    <location>
        <position position="1"/>
    </location>
</feature>
<evidence type="ECO:0000256" key="4">
    <source>
        <dbReference type="ARBA" id="ARBA00022692"/>
    </source>
</evidence>
<evidence type="ECO:0000256" key="3">
    <source>
        <dbReference type="ARBA" id="ARBA00010617"/>
    </source>
</evidence>
<evidence type="ECO:0000313" key="12">
    <source>
        <dbReference type="EMBL" id="KAH9300970.1"/>
    </source>
</evidence>
<comment type="subcellular location">
    <subcellularLocation>
        <location evidence="1">Membrane</location>
        <topology evidence="1">Single-pass membrane protein</topology>
    </subcellularLocation>
</comment>
<dbReference type="GO" id="GO:0016125">
    <property type="term" value="P:sterol metabolic process"/>
    <property type="evidence" value="ECO:0007669"/>
    <property type="project" value="TreeGrafter"/>
</dbReference>
<dbReference type="GO" id="GO:0016705">
    <property type="term" value="F:oxidoreductase activity, acting on paired donors, with incorporation or reduction of molecular oxygen"/>
    <property type="evidence" value="ECO:0007669"/>
    <property type="project" value="InterPro"/>
</dbReference>
<name>A0AA38FG56_TAXCH</name>
<dbReference type="Proteomes" id="UP000824469">
    <property type="component" value="Unassembled WGS sequence"/>
</dbReference>
<sequence length="421" mass="48073">SILIGSSWRKEARLPPGRMGWPLLGETLSYLKPHLATTSGRFMEQHTSRYGKIFKSHLFGHPTVVSADPELNNLILQNEGRLFECSYPASIAGILGKWSMLVLVGEMHKHMRSIAMNFMSSPKLRSHLLREIDSHALYTLKSWKENQPFSAQAEAKKYTFNLMAWQIMSCSPREPQTEYLMKEYFSFMKGVVSAPLNLPGTTYRKALKSRATILEVVKKTMEERRRKPSMKNQDLLSTLMDEGSLSTDQILDLILNLLFAGHETSSVALTLAIYFLARSPESLKQLRSEHFGIVRAKEQPEMDSSLNWEDYKSMEFTQCVINETLRLGNVVRFVHRKALQNVQFKGYEIPAGWKVLPVFDAVHLDSTVYENPMEFDPWRWQNVESGTYFTPFGGGPRLCTGLELAKAEIAVFLHHLVLNYG</sequence>
<organism evidence="12 13">
    <name type="scientific">Taxus chinensis</name>
    <name type="common">Chinese yew</name>
    <name type="synonym">Taxus wallichiana var. chinensis</name>
    <dbReference type="NCBI Taxonomy" id="29808"/>
    <lineage>
        <taxon>Eukaryota</taxon>
        <taxon>Viridiplantae</taxon>
        <taxon>Streptophyta</taxon>
        <taxon>Embryophyta</taxon>
        <taxon>Tracheophyta</taxon>
        <taxon>Spermatophyta</taxon>
        <taxon>Pinopsida</taxon>
        <taxon>Pinidae</taxon>
        <taxon>Conifers II</taxon>
        <taxon>Cupressales</taxon>
        <taxon>Taxaceae</taxon>
        <taxon>Taxus</taxon>
    </lineage>
</organism>
<dbReference type="SUPFAM" id="SSF48264">
    <property type="entry name" value="Cytochrome P450"/>
    <property type="match status" value="1"/>
</dbReference>
<evidence type="ECO:0000256" key="5">
    <source>
        <dbReference type="ARBA" id="ARBA00022723"/>
    </source>
</evidence>
<dbReference type="Gene3D" id="1.10.630.10">
    <property type="entry name" value="Cytochrome P450"/>
    <property type="match status" value="1"/>
</dbReference>
<dbReference type="InterPro" id="IPR001128">
    <property type="entry name" value="Cyt_P450"/>
</dbReference>
<evidence type="ECO:0008006" key="14">
    <source>
        <dbReference type="Google" id="ProtNLM"/>
    </source>
</evidence>
<dbReference type="OMA" id="KLWNLYC"/>
<evidence type="ECO:0000256" key="8">
    <source>
        <dbReference type="ARBA" id="ARBA00023004"/>
    </source>
</evidence>
<accession>A0AA38FG56</accession>
<keyword evidence="8 11" id="KW-0408">Iron</keyword>
<proteinExistence type="inferred from homology"/>
<feature type="binding site" description="axial binding residue" evidence="11">
    <location>
        <position position="399"/>
    </location>
    <ligand>
        <name>heme</name>
        <dbReference type="ChEBI" id="CHEBI:30413"/>
    </ligand>
    <ligandPart>
        <name>Fe</name>
        <dbReference type="ChEBI" id="CHEBI:18248"/>
    </ligandPart>
</feature>
<dbReference type="InterPro" id="IPR002401">
    <property type="entry name" value="Cyt_P450_E_grp-I"/>
</dbReference>
<dbReference type="GO" id="GO:0020037">
    <property type="term" value="F:heme binding"/>
    <property type="evidence" value="ECO:0007669"/>
    <property type="project" value="InterPro"/>
</dbReference>
<dbReference type="GO" id="GO:0016132">
    <property type="term" value="P:brassinosteroid biosynthetic process"/>
    <property type="evidence" value="ECO:0007669"/>
    <property type="project" value="TreeGrafter"/>
</dbReference>
<dbReference type="Pfam" id="PF00067">
    <property type="entry name" value="p450"/>
    <property type="match status" value="1"/>
</dbReference>
<comment type="pathway">
    <text evidence="2">Alkaloid biosynthesis; taxol biosynthesis.</text>
</comment>
<dbReference type="EMBL" id="JAHRHJ020000009">
    <property type="protein sequence ID" value="KAH9300970.1"/>
    <property type="molecule type" value="Genomic_DNA"/>
</dbReference>
<gene>
    <name evidence="12" type="ORF">KI387_012553</name>
</gene>
<keyword evidence="9" id="KW-0876">Taxol biosynthesis</keyword>
<comment type="caution">
    <text evidence="12">The sequence shown here is derived from an EMBL/GenBank/DDBJ whole genome shotgun (WGS) entry which is preliminary data.</text>
</comment>
<evidence type="ECO:0000256" key="6">
    <source>
        <dbReference type="ARBA" id="ARBA00022989"/>
    </source>
</evidence>